<comment type="caution">
    <text evidence="1">The sequence shown here is derived from an EMBL/GenBank/DDBJ whole genome shotgun (WGS) entry which is preliminary data.</text>
</comment>
<evidence type="ECO:0000313" key="1">
    <source>
        <dbReference type="EMBL" id="CAD7288282.1"/>
    </source>
</evidence>
<keyword evidence="2" id="KW-1185">Reference proteome</keyword>
<proteinExistence type="predicted"/>
<reference evidence="1 2" key="1">
    <citation type="submission" date="2020-11" db="EMBL/GenBank/DDBJ databases">
        <authorList>
            <person name="Peeters C."/>
        </authorList>
    </citation>
    <scope>NUCLEOTIDE SEQUENCE [LARGE SCALE GENOMIC DNA]</scope>
    <source>
        <strain evidence="1 2">LMG 8286</strain>
    </source>
</reference>
<accession>A0ABM8Q5W6</accession>
<organism evidence="1 2">
    <name type="scientific">Campylobacter suis</name>
    <dbReference type="NCBI Taxonomy" id="2790657"/>
    <lineage>
        <taxon>Bacteria</taxon>
        <taxon>Pseudomonadati</taxon>
        <taxon>Campylobacterota</taxon>
        <taxon>Epsilonproteobacteria</taxon>
        <taxon>Campylobacterales</taxon>
        <taxon>Campylobacteraceae</taxon>
        <taxon>Campylobacter</taxon>
    </lineage>
</organism>
<dbReference type="EMBL" id="CAJHOE010000002">
    <property type="protein sequence ID" value="CAD7288282.1"/>
    <property type="molecule type" value="Genomic_DNA"/>
</dbReference>
<gene>
    <name evidence="1" type="ORF">LMG8286_01250</name>
</gene>
<dbReference type="RefSeq" id="WP_230057003.1">
    <property type="nucleotide sequence ID" value="NZ_CAJHOE010000002.1"/>
</dbReference>
<name>A0ABM8Q5W6_9BACT</name>
<protein>
    <submittedName>
        <fullName evidence="1">Uncharacterized protein</fullName>
    </submittedName>
</protein>
<evidence type="ECO:0000313" key="2">
    <source>
        <dbReference type="Proteomes" id="UP000789359"/>
    </source>
</evidence>
<sequence>MSEFLEVKGLLLELRDTINLLLPKRMSVAQIANITGKSRQTITSFLKRKFSPGTEYWEENGKIMVSQAVALALLRRYNEK</sequence>
<dbReference type="Proteomes" id="UP000789359">
    <property type="component" value="Unassembled WGS sequence"/>
</dbReference>